<dbReference type="InterPro" id="IPR000847">
    <property type="entry name" value="LysR_HTH_N"/>
</dbReference>
<dbReference type="PANTHER" id="PTHR30419">
    <property type="entry name" value="HTH-TYPE TRANSCRIPTIONAL REGULATOR YBHD"/>
    <property type="match status" value="1"/>
</dbReference>
<dbReference type="Pfam" id="PF03466">
    <property type="entry name" value="LysR_substrate"/>
    <property type="match status" value="1"/>
</dbReference>
<dbReference type="SUPFAM" id="SSF46785">
    <property type="entry name" value="Winged helix' DNA-binding domain"/>
    <property type="match status" value="1"/>
</dbReference>
<evidence type="ECO:0000313" key="6">
    <source>
        <dbReference type="EMBL" id="RCW69307.1"/>
    </source>
</evidence>
<dbReference type="InterPro" id="IPR005119">
    <property type="entry name" value="LysR_subst-bd"/>
</dbReference>
<dbReference type="PROSITE" id="PS50931">
    <property type="entry name" value="HTH_LYSR"/>
    <property type="match status" value="1"/>
</dbReference>
<keyword evidence="2" id="KW-0805">Transcription regulation</keyword>
<evidence type="ECO:0000256" key="4">
    <source>
        <dbReference type="ARBA" id="ARBA00023163"/>
    </source>
</evidence>
<dbReference type="PANTHER" id="PTHR30419:SF2">
    <property type="entry name" value="LYSR FAMILY TRANSCRIPTIONAL REGULATOR"/>
    <property type="match status" value="1"/>
</dbReference>
<dbReference type="Proteomes" id="UP000252884">
    <property type="component" value="Unassembled WGS sequence"/>
</dbReference>
<dbReference type="GO" id="GO:0003700">
    <property type="term" value="F:DNA-binding transcription factor activity"/>
    <property type="evidence" value="ECO:0007669"/>
    <property type="project" value="InterPro"/>
</dbReference>
<evidence type="ECO:0000256" key="1">
    <source>
        <dbReference type="ARBA" id="ARBA00009437"/>
    </source>
</evidence>
<reference evidence="6 7" key="1">
    <citation type="submission" date="2018-07" db="EMBL/GenBank/DDBJ databases">
        <title>Genomic Encyclopedia of Type Strains, Phase IV (KMG-IV): sequencing the most valuable type-strain genomes for metagenomic binning, comparative biology and taxonomic classification.</title>
        <authorList>
            <person name="Goeker M."/>
        </authorList>
    </citation>
    <scope>NUCLEOTIDE SEQUENCE [LARGE SCALE GENOMIC DNA]</scope>
    <source>
        <strain evidence="6 7">DSM 21634</strain>
    </source>
</reference>
<feature type="domain" description="HTH lysR-type" evidence="5">
    <location>
        <begin position="3"/>
        <end position="60"/>
    </location>
</feature>
<dbReference type="InterPro" id="IPR036388">
    <property type="entry name" value="WH-like_DNA-bd_sf"/>
</dbReference>
<dbReference type="OrthoDB" id="9785974at2"/>
<evidence type="ECO:0000256" key="2">
    <source>
        <dbReference type="ARBA" id="ARBA00023015"/>
    </source>
</evidence>
<dbReference type="Gene3D" id="1.10.10.10">
    <property type="entry name" value="Winged helix-like DNA-binding domain superfamily/Winged helix DNA-binding domain"/>
    <property type="match status" value="1"/>
</dbReference>
<dbReference type="AlphaFoldDB" id="A0A368XRY7"/>
<keyword evidence="7" id="KW-1185">Reference proteome</keyword>
<dbReference type="GO" id="GO:0005829">
    <property type="term" value="C:cytosol"/>
    <property type="evidence" value="ECO:0007669"/>
    <property type="project" value="TreeGrafter"/>
</dbReference>
<keyword evidence="3 6" id="KW-0238">DNA-binding</keyword>
<dbReference type="RefSeq" id="WP_114469722.1">
    <property type="nucleotide sequence ID" value="NZ_QPJK01000006.1"/>
</dbReference>
<keyword evidence="4" id="KW-0804">Transcription</keyword>
<accession>A0A368XRY7</accession>
<sequence length="312" mass="33171">MRFDLTDLRLFAHVHTAGSITGGAALSHMTLASASERIRAMEDSLGVPLLVRVPRGVQPTPAGHSLLLHARQLLLQIERLQADMGSYGAGLQGQVRLLCNTSAMAEHLPRVLSGFLAAHAGISVDLEERPSEEIADALRLGLCDIGLASDAADLAGLSVHPLWPDPLVLVVPRGHAWAGRAGVTLAEVADTPMVGLAEHSAFHAHLARHARRIGRRLDYRVRLRSFESVCRLVGQGIGLGIVPGAVAARCARSTGVQRVPLAEDWAARQLVLCLRADEPLAPAAQLFVQHLLAGAAPGVVSVAPSRRLRRPS</sequence>
<dbReference type="GO" id="GO:0003677">
    <property type="term" value="F:DNA binding"/>
    <property type="evidence" value="ECO:0007669"/>
    <property type="project" value="UniProtKB-KW"/>
</dbReference>
<evidence type="ECO:0000313" key="7">
    <source>
        <dbReference type="Proteomes" id="UP000252884"/>
    </source>
</evidence>
<dbReference type="InterPro" id="IPR036390">
    <property type="entry name" value="WH_DNA-bd_sf"/>
</dbReference>
<protein>
    <submittedName>
        <fullName evidence="6">DNA-binding transcriptional LysR family regulator</fullName>
    </submittedName>
</protein>
<comment type="caution">
    <text evidence="6">The sequence shown here is derived from an EMBL/GenBank/DDBJ whole genome shotgun (WGS) entry which is preliminary data.</text>
</comment>
<comment type="similarity">
    <text evidence="1">Belongs to the LysR transcriptional regulatory family.</text>
</comment>
<dbReference type="Gene3D" id="3.40.190.290">
    <property type="match status" value="1"/>
</dbReference>
<organism evidence="6 7">
    <name type="scientific">Pseudorhodoferax soli</name>
    <dbReference type="NCBI Taxonomy" id="545864"/>
    <lineage>
        <taxon>Bacteria</taxon>
        <taxon>Pseudomonadati</taxon>
        <taxon>Pseudomonadota</taxon>
        <taxon>Betaproteobacteria</taxon>
        <taxon>Burkholderiales</taxon>
        <taxon>Comamonadaceae</taxon>
    </lineage>
</organism>
<evidence type="ECO:0000259" key="5">
    <source>
        <dbReference type="PROSITE" id="PS50931"/>
    </source>
</evidence>
<dbReference type="CDD" id="cd08421">
    <property type="entry name" value="PBP2_LTTR_like_1"/>
    <property type="match status" value="1"/>
</dbReference>
<dbReference type="InterPro" id="IPR050950">
    <property type="entry name" value="HTH-type_LysR_regulators"/>
</dbReference>
<evidence type="ECO:0000256" key="3">
    <source>
        <dbReference type="ARBA" id="ARBA00023125"/>
    </source>
</evidence>
<dbReference type="SUPFAM" id="SSF53850">
    <property type="entry name" value="Periplasmic binding protein-like II"/>
    <property type="match status" value="1"/>
</dbReference>
<dbReference type="EMBL" id="QPJK01000006">
    <property type="protein sequence ID" value="RCW69307.1"/>
    <property type="molecule type" value="Genomic_DNA"/>
</dbReference>
<proteinExistence type="inferred from homology"/>
<gene>
    <name evidence="6" type="ORF">DES41_106178</name>
</gene>
<dbReference type="Pfam" id="PF00126">
    <property type="entry name" value="HTH_1"/>
    <property type="match status" value="1"/>
</dbReference>
<name>A0A368XRY7_9BURK</name>